<feature type="signal peptide" evidence="2">
    <location>
        <begin position="1"/>
        <end position="27"/>
    </location>
</feature>
<name>A0A6B0RZN8_9CETA</name>
<dbReference type="Proteomes" id="UP000322234">
    <property type="component" value="Unassembled WGS sequence"/>
</dbReference>
<feature type="chain" id="PRO_5025500006" evidence="2">
    <location>
        <begin position="28"/>
        <end position="135"/>
    </location>
</feature>
<feature type="compositionally biased region" description="Basic residues" evidence="1">
    <location>
        <begin position="42"/>
        <end position="57"/>
    </location>
</feature>
<sequence>MRDLTPVQKALVLLVVLLCVSSDFSVGCSGGTEGPKASPKSEKKKRQWREQRKHHGPSRCITGITESSHGIQEKPHLSGTAPGFQRETNKMCSQVSKASDNPGSDACGPVVLHGPVRSSKGRQEDASQHPATRDQ</sequence>
<evidence type="ECO:0000313" key="3">
    <source>
        <dbReference type="EMBL" id="MXQ92593.1"/>
    </source>
</evidence>
<gene>
    <name evidence="3" type="ORF">E5288_WYG005723</name>
</gene>
<evidence type="ECO:0000256" key="2">
    <source>
        <dbReference type="SAM" id="SignalP"/>
    </source>
</evidence>
<feature type="region of interest" description="Disordered" evidence="1">
    <location>
        <begin position="27"/>
        <end position="135"/>
    </location>
</feature>
<proteinExistence type="predicted"/>
<dbReference type="AlphaFoldDB" id="A0A6B0RZN8"/>
<feature type="compositionally biased region" description="Polar residues" evidence="1">
    <location>
        <begin position="90"/>
        <end position="102"/>
    </location>
</feature>
<keyword evidence="2" id="KW-0732">Signal</keyword>
<keyword evidence="4" id="KW-1185">Reference proteome</keyword>
<organism evidence="3 4">
    <name type="scientific">Bos mutus</name>
    <name type="common">wild yak</name>
    <dbReference type="NCBI Taxonomy" id="72004"/>
    <lineage>
        <taxon>Eukaryota</taxon>
        <taxon>Metazoa</taxon>
        <taxon>Chordata</taxon>
        <taxon>Craniata</taxon>
        <taxon>Vertebrata</taxon>
        <taxon>Euteleostomi</taxon>
        <taxon>Mammalia</taxon>
        <taxon>Eutheria</taxon>
        <taxon>Laurasiatheria</taxon>
        <taxon>Artiodactyla</taxon>
        <taxon>Ruminantia</taxon>
        <taxon>Pecora</taxon>
        <taxon>Bovidae</taxon>
        <taxon>Bovinae</taxon>
        <taxon>Bos</taxon>
    </lineage>
</organism>
<dbReference type="EMBL" id="VBQZ03000084">
    <property type="protein sequence ID" value="MXQ92593.1"/>
    <property type="molecule type" value="Genomic_DNA"/>
</dbReference>
<evidence type="ECO:0000313" key="4">
    <source>
        <dbReference type="Proteomes" id="UP000322234"/>
    </source>
</evidence>
<feature type="compositionally biased region" description="Basic and acidic residues" evidence="1">
    <location>
        <begin position="121"/>
        <end position="135"/>
    </location>
</feature>
<evidence type="ECO:0000256" key="1">
    <source>
        <dbReference type="SAM" id="MobiDB-lite"/>
    </source>
</evidence>
<reference evidence="3" key="1">
    <citation type="submission" date="2019-10" db="EMBL/GenBank/DDBJ databases">
        <title>The sequence and de novo assembly of the wild yak genome.</title>
        <authorList>
            <person name="Liu Y."/>
        </authorList>
    </citation>
    <scope>NUCLEOTIDE SEQUENCE [LARGE SCALE GENOMIC DNA]</scope>
    <source>
        <strain evidence="3">WY2019</strain>
    </source>
</reference>
<protein>
    <submittedName>
        <fullName evidence="3">Uncharacterized protein</fullName>
    </submittedName>
</protein>
<comment type="caution">
    <text evidence="3">The sequence shown here is derived from an EMBL/GenBank/DDBJ whole genome shotgun (WGS) entry which is preliminary data.</text>
</comment>
<accession>A0A6B0RZN8</accession>